<accession>A0AAP2UFD3</accession>
<feature type="binding site" evidence="3">
    <location>
        <position position="66"/>
    </location>
    <ligand>
        <name>a divalent metal cation</name>
        <dbReference type="ChEBI" id="CHEBI:60240"/>
        <label>1</label>
    </ligand>
</feature>
<dbReference type="Pfam" id="PF01784">
    <property type="entry name" value="DUF34_NIF3"/>
    <property type="match status" value="1"/>
</dbReference>
<dbReference type="Gene3D" id="3.40.1390.30">
    <property type="entry name" value="NIF3 (NGG1p interacting factor 3)-like"/>
    <property type="match status" value="1"/>
</dbReference>
<reference evidence="4" key="1">
    <citation type="submission" date="2022-06" db="EMBL/GenBank/DDBJ databases">
        <title>Isolation of gut microbiota from human fecal samples.</title>
        <authorList>
            <person name="Pamer E.G."/>
            <person name="Barat B."/>
            <person name="Waligurski E."/>
            <person name="Medina S."/>
            <person name="Paddock L."/>
            <person name="Mostad J."/>
        </authorList>
    </citation>
    <scope>NUCLEOTIDE SEQUENCE</scope>
    <source>
        <strain evidence="4">DFI.6.24</strain>
    </source>
</reference>
<evidence type="ECO:0000256" key="3">
    <source>
        <dbReference type="PIRSR" id="PIRSR602678-1"/>
    </source>
</evidence>
<protein>
    <recommendedName>
        <fullName evidence="2">GTP cyclohydrolase 1 type 2 homolog</fullName>
    </recommendedName>
</protein>
<dbReference type="InterPro" id="IPR002678">
    <property type="entry name" value="DUF34/NIF3"/>
</dbReference>
<evidence type="ECO:0000256" key="1">
    <source>
        <dbReference type="ARBA" id="ARBA00006964"/>
    </source>
</evidence>
<evidence type="ECO:0000313" key="5">
    <source>
        <dbReference type="Proteomes" id="UP001204814"/>
    </source>
</evidence>
<name>A0AAP2UFD3_9FIRM</name>
<comment type="caution">
    <text evidence="4">The sequence shown here is derived from an EMBL/GenBank/DDBJ whole genome shotgun (WGS) entry which is preliminary data.</text>
</comment>
<dbReference type="InterPro" id="IPR036069">
    <property type="entry name" value="DUF34/NIF3_sf"/>
</dbReference>
<feature type="binding site" evidence="3">
    <location>
        <position position="252"/>
    </location>
    <ligand>
        <name>a divalent metal cation</name>
        <dbReference type="ChEBI" id="CHEBI:60240"/>
        <label>1</label>
    </ligand>
</feature>
<dbReference type="Proteomes" id="UP001204814">
    <property type="component" value="Unassembled WGS sequence"/>
</dbReference>
<evidence type="ECO:0000256" key="2">
    <source>
        <dbReference type="ARBA" id="ARBA00022112"/>
    </source>
</evidence>
<dbReference type="GO" id="GO:0046872">
    <property type="term" value="F:metal ion binding"/>
    <property type="evidence" value="ECO:0007669"/>
    <property type="project" value="UniProtKB-KW"/>
</dbReference>
<evidence type="ECO:0000313" key="4">
    <source>
        <dbReference type="EMBL" id="MCQ5061703.1"/>
    </source>
</evidence>
<dbReference type="SUPFAM" id="SSF102705">
    <property type="entry name" value="NIF3 (NGG1p interacting factor 3)-like"/>
    <property type="match status" value="1"/>
</dbReference>
<feature type="binding site" evidence="3">
    <location>
        <position position="118"/>
    </location>
    <ligand>
        <name>a divalent metal cation</name>
        <dbReference type="ChEBI" id="CHEBI:60240"/>
        <label>1</label>
    </ligand>
</feature>
<feature type="binding site" evidence="3">
    <location>
        <position position="248"/>
    </location>
    <ligand>
        <name>a divalent metal cation</name>
        <dbReference type="ChEBI" id="CHEBI:60240"/>
        <label>1</label>
    </ligand>
</feature>
<keyword evidence="3" id="KW-0479">Metal-binding</keyword>
<organism evidence="4 5">
    <name type="scientific">Faecalibacillus intestinalis</name>
    <dbReference type="NCBI Taxonomy" id="1982626"/>
    <lineage>
        <taxon>Bacteria</taxon>
        <taxon>Bacillati</taxon>
        <taxon>Bacillota</taxon>
        <taxon>Erysipelotrichia</taxon>
        <taxon>Erysipelotrichales</taxon>
        <taxon>Coprobacillaceae</taxon>
        <taxon>Faecalibacillus</taxon>
    </lineage>
</organism>
<sequence>MKISTIIENMKKYHKGYGTIDEEKTRDKVLYGNVDQECTGIVTSCWASVDVIKYVIEKGANLIISHEALFWNHGDHQEWLEESKNSVYLEKRKLLDDHQIVVWRDHDYIHSGIPYKGDYIDGIFLGLAKKMGWEDKLIVNPINEFDPSLLCSTAYSFDHSIKAKDLAKELIDTCHLNGIKLIGNSNADIKKAAVLFHVFGDANEAIKNTDKSDVDCLLSMELIDFTYAEYLRDSGMLGRNRVALGMGHFNLEEPGMEYMLEYLDEAIGEHIPAWFKQSGDNYEYMTKDCCHDH</sequence>
<proteinExistence type="inferred from homology"/>
<comment type="similarity">
    <text evidence="1">Belongs to the GTP cyclohydrolase I type 2/NIF3 family.</text>
</comment>
<dbReference type="EMBL" id="JANGBO010000006">
    <property type="protein sequence ID" value="MCQ5061703.1"/>
    <property type="molecule type" value="Genomic_DNA"/>
</dbReference>
<gene>
    <name evidence="4" type="ORF">NE542_07685</name>
</gene>
<dbReference type="AlphaFoldDB" id="A0AAP2UFD3"/>
<dbReference type="RefSeq" id="WP_117480752.1">
    <property type="nucleotide sequence ID" value="NZ_JADPGY010000019.1"/>
</dbReference>